<keyword evidence="3" id="KW-1185">Reference proteome</keyword>
<evidence type="ECO:0008006" key="4">
    <source>
        <dbReference type="Google" id="ProtNLM"/>
    </source>
</evidence>
<keyword evidence="1" id="KW-0732">Signal</keyword>
<feature type="signal peptide" evidence="1">
    <location>
        <begin position="1"/>
        <end position="22"/>
    </location>
</feature>
<comment type="caution">
    <text evidence="2">The sequence shown here is derived from an EMBL/GenBank/DDBJ whole genome shotgun (WGS) entry which is preliminary data.</text>
</comment>
<organism evidence="2 3">
    <name type="scientific">Hymenobacter aranciens</name>
    <dbReference type="NCBI Taxonomy" id="3063996"/>
    <lineage>
        <taxon>Bacteria</taxon>
        <taxon>Pseudomonadati</taxon>
        <taxon>Bacteroidota</taxon>
        <taxon>Cytophagia</taxon>
        <taxon>Cytophagales</taxon>
        <taxon>Hymenobacteraceae</taxon>
        <taxon>Hymenobacter</taxon>
    </lineage>
</organism>
<protein>
    <recommendedName>
        <fullName evidence="4">C2H2-type domain-containing protein</fullName>
    </recommendedName>
</protein>
<proteinExistence type="predicted"/>
<evidence type="ECO:0000313" key="3">
    <source>
        <dbReference type="Proteomes" id="UP001176429"/>
    </source>
</evidence>
<gene>
    <name evidence="2" type="ORF">Q5H93_03425</name>
</gene>
<sequence length="99" mass="11000">MRFLYLLLLLSLGLLAPAVAQAGTRPPLGYSPARFTGGTRPLGEAIVGQPNQRPRGNAFSGSCQARAACRRCPRHTNLQNTHARRHFRGPRFYYPLLVR</sequence>
<dbReference type="RefSeq" id="WP_305005085.1">
    <property type="nucleotide sequence ID" value="NZ_JAUQSY010000002.1"/>
</dbReference>
<feature type="chain" id="PRO_5045330117" description="C2H2-type domain-containing protein" evidence="1">
    <location>
        <begin position="23"/>
        <end position="99"/>
    </location>
</feature>
<name>A0ABT9B670_9BACT</name>
<evidence type="ECO:0000313" key="2">
    <source>
        <dbReference type="EMBL" id="MDO7873769.1"/>
    </source>
</evidence>
<evidence type="ECO:0000256" key="1">
    <source>
        <dbReference type="SAM" id="SignalP"/>
    </source>
</evidence>
<accession>A0ABT9B670</accession>
<dbReference type="Proteomes" id="UP001176429">
    <property type="component" value="Unassembled WGS sequence"/>
</dbReference>
<reference evidence="2" key="1">
    <citation type="submission" date="2023-07" db="EMBL/GenBank/DDBJ databases">
        <authorList>
            <person name="Kim M.K."/>
        </authorList>
    </citation>
    <scope>NUCLEOTIDE SEQUENCE</scope>
    <source>
        <strain evidence="2">ASUV-10-1</strain>
    </source>
</reference>
<dbReference type="EMBL" id="JAUQSY010000002">
    <property type="protein sequence ID" value="MDO7873769.1"/>
    <property type="molecule type" value="Genomic_DNA"/>
</dbReference>